<feature type="domain" description="F-box" evidence="1">
    <location>
        <begin position="71"/>
        <end position="117"/>
    </location>
</feature>
<dbReference type="STRING" id="660025.F9F9T9"/>
<dbReference type="PaxDb" id="5507-FOXG_15725P0"/>
<dbReference type="EMBL" id="AFQF01001076">
    <property type="protein sequence ID" value="EGU86331.1"/>
    <property type="molecule type" value="Genomic_DNA"/>
</dbReference>
<dbReference type="OrthoDB" id="2687876at2759"/>
<gene>
    <name evidence="2" type="ORF">FOXB_03164</name>
</gene>
<organism evidence="2">
    <name type="scientific">Fusarium oxysporum (strain Fo5176)</name>
    <name type="common">Fusarium vascular wilt</name>
    <dbReference type="NCBI Taxonomy" id="660025"/>
    <lineage>
        <taxon>Eukaryota</taxon>
        <taxon>Fungi</taxon>
        <taxon>Dikarya</taxon>
        <taxon>Ascomycota</taxon>
        <taxon>Pezizomycotina</taxon>
        <taxon>Sordariomycetes</taxon>
        <taxon>Hypocreomycetidae</taxon>
        <taxon>Hypocreales</taxon>
        <taxon>Nectriaceae</taxon>
        <taxon>Fusarium</taxon>
        <taxon>Fusarium oxysporum species complex</taxon>
    </lineage>
</organism>
<proteinExistence type="predicted"/>
<dbReference type="InterPro" id="IPR036047">
    <property type="entry name" value="F-box-like_dom_sf"/>
</dbReference>
<dbReference type="InterPro" id="IPR001810">
    <property type="entry name" value="F-box_dom"/>
</dbReference>
<dbReference type="AlphaFoldDB" id="F9F9T9"/>
<accession>F9F9T9</accession>
<evidence type="ECO:0000259" key="1">
    <source>
        <dbReference type="PROSITE" id="PS50181"/>
    </source>
</evidence>
<reference evidence="2" key="1">
    <citation type="journal article" date="2012" name="Mol. Plant Microbe Interact.">
        <title>A highly conserved effector in Fusarium oxysporum is required for full virulence on Arabidopsis.</title>
        <authorList>
            <person name="Thatcher L.F."/>
            <person name="Gardiner D.M."/>
            <person name="Kazan K."/>
            <person name="Manners J."/>
        </authorList>
    </citation>
    <scope>NUCLEOTIDE SEQUENCE [LARGE SCALE GENOMIC DNA]</scope>
    <source>
        <strain evidence="2">Fo5176</strain>
    </source>
</reference>
<dbReference type="SUPFAM" id="SSF81383">
    <property type="entry name" value="F-box domain"/>
    <property type="match status" value="1"/>
</dbReference>
<dbReference type="PROSITE" id="PS50181">
    <property type="entry name" value="FBOX"/>
    <property type="match status" value="1"/>
</dbReference>
<dbReference type="SMART" id="SM00256">
    <property type="entry name" value="FBOX"/>
    <property type="match status" value="1"/>
</dbReference>
<dbReference type="Pfam" id="PF00646">
    <property type="entry name" value="F-box"/>
    <property type="match status" value="1"/>
</dbReference>
<protein>
    <recommendedName>
        <fullName evidence="1">F-box domain-containing protein</fullName>
    </recommendedName>
</protein>
<sequence length="342" mass="39177">MASISVPNTNSVTGSSRITQNIKVSRSELLHTCFYKRTKYYFPTLDPKAHEFSQEVRRFFSRCHKTQTPNLGVLARLPQDLLEEIVLHLDIDSFRRFRQVSRRARYLSTVITIYQRVLRCAPDALNALRRTDLSGYVSYSDVYTALTTSKCTFCGRFGEFMFLPTAKRCCFECLRASPETALVNQACISRRGQWKDLYTEHAEDLAEALKSIDKMSKTRGVLAKDLLAAYIKVDKGLKEPGQSFLKPGWLHYRLAASIIFPSLNPRTGKLQTGLSPPSLVPATSQNVMFNLHCRARDQSYSEDEAALHFSQCPESQKLWRQGGFYYDRANIRRREQENLADE</sequence>
<name>F9F9T9_FUSOF</name>
<evidence type="ECO:0000313" key="2">
    <source>
        <dbReference type="EMBL" id="EGU86331.1"/>
    </source>
</evidence>
<comment type="caution">
    <text evidence="2">The sequence shown here is derived from an EMBL/GenBank/DDBJ whole genome shotgun (WGS) entry which is preliminary data.</text>
</comment>